<keyword evidence="1" id="KW-1133">Transmembrane helix</keyword>
<keyword evidence="2" id="KW-0732">Signal</keyword>
<organism evidence="3 4">
    <name type="scientific">Dinoroseobacter shibae (strain DSM 16493 / NCIMB 14021 / DFL 12)</name>
    <dbReference type="NCBI Taxonomy" id="398580"/>
    <lineage>
        <taxon>Bacteria</taxon>
        <taxon>Pseudomonadati</taxon>
        <taxon>Pseudomonadota</taxon>
        <taxon>Alphaproteobacteria</taxon>
        <taxon>Rhodobacterales</taxon>
        <taxon>Roseobacteraceae</taxon>
        <taxon>Dinoroseobacter</taxon>
    </lineage>
</organism>
<gene>
    <name evidence="3" type="ordered locus">Dshi_1778</name>
</gene>
<evidence type="ECO:0000256" key="1">
    <source>
        <dbReference type="SAM" id="Phobius"/>
    </source>
</evidence>
<accession>A8LMH5</accession>
<feature type="signal peptide" evidence="2">
    <location>
        <begin position="1"/>
        <end position="20"/>
    </location>
</feature>
<proteinExistence type="predicted"/>
<dbReference type="STRING" id="398580.Dshi_1778"/>
<dbReference type="AlphaFoldDB" id="A8LMH5"/>
<feature type="chain" id="PRO_5002725305" description="VPLPA-CTERM protein sorting domain-containing protein" evidence="2">
    <location>
        <begin position="21"/>
        <end position="201"/>
    </location>
</feature>
<name>A8LMH5_DINSH</name>
<dbReference type="NCBIfam" id="TIGR03370">
    <property type="entry name" value="VPLPA-CTERM"/>
    <property type="match status" value="1"/>
</dbReference>
<evidence type="ECO:0000313" key="4">
    <source>
        <dbReference type="Proteomes" id="UP000006833"/>
    </source>
</evidence>
<dbReference type="EMBL" id="CP000830">
    <property type="protein sequence ID" value="ABV93520.1"/>
    <property type="molecule type" value="Genomic_DNA"/>
</dbReference>
<keyword evidence="4" id="KW-1185">Reference proteome</keyword>
<sequence>MSFRICATALTLGLAAPAFAAVTPYSDYSDFASLTTIGATGFDIDTSPDFSANTAVATNFGIGSSEEGVRSDPGAAPLEFIGLNAFEVGMTFGNDQVGSVGASAIFDVVLEAYSGATLLGSVTVTSNGNDLSDQFIGFGTMTAFDRVVLDYSAPAAPTLARFITEVRFGLDTPAPIPLPAALPLLLLGLGGLGLARARRRA</sequence>
<protein>
    <recommendedName>
        <fullName evidence="5">VPLPA-CTERM protein sorting domain-containing protein</fullName>
    </recommendedName>
</protein>
<evidence type="ECO:0008006" key="5">
    <source>
        <dbReference type="Google" id="ProtNLM"/>
    </source>
</evidence>
<dbReference type="HOGENOM" id="CLU_1358640_0_0_5"/>
<evidence type="ECO:0000313" key="3">
    <source>
        <dbReference type="EMBL" id="ABV93520.1"/>
    </source>
</evidence>
<dbReference type="RefSeq" id="WP_012178450.1">
    <property type="nucleotide sequence ID" value="NC_009952.1"/>
</dbReference>
<evidence type="ECO:0000256" key="2">
    <source>
        <dbReference type="SAM" id="SignalP"/>
    </source>
</evidence>
<keyword evidence="1" id="KW-0472">Membrane</keyword>
<dbReference type="KEGG" id="dsh:Dshi_1778"/>
<dbReference type="InterPro" id="IPR022472">
    <property type="entry name" value="VPLPA-CTERM"/>
</dbReference>
<dbReference type="Proteomes" id="UP000006833">
    <property type="component" value="Chromosome"/>
</dbReference>
<reference evidence="4" key="1">
    <citation type="journal article" date="2010" name="ISME J.">
        <title>The complete genome sequence of the algal symbiont Dinoroseobacter shibae: a hitchhiker's guide to life in the sea.</title>
        <authorList>
            <person name="Wagner-Dobler I."/>
            <person name="Ballhausen B."/>
            <person name="Berger M."/>
            <person name="Brinkhoff T."/>
            <person name="Buchholz I."/>
            <person name="Bunk B."/>
            <person name="Cypionka H."/>
            <person name="Daniel R."/>
            <person name="Drepper T."/>
            <person name="Gerdts G."/>
            <person name="Hahnke S."/>
            <person name="Han C."/>
            <person name="Jahn D."/>
            <person name="Kalhoefer D."/>
            <person name="Kiss H."/>
            <person name="Klenk H.P."/>
            <person name="Kyrpides N."/>
            <person name="Liebl W."/>
            <person name="Liesegang H."/>
            <person name="Meincke L."/>
            <person name="Pati A."/>
            <person name="Petersen J."/>
            <person name="Piekarski T."/>
            <person name="Pommerenke C."/>
            <person name="Pradella S."/>
            <person name="Pukall R."/>
            <person name="Rabus R."/>
            <person name="Stackebrandt E."/>
            <person name="Thole S."/>
            <person name="Thompson L."/>
            <person name="Tielen P."/>
            <person name="Tomasch J."/>
            <person name="von Jan M."/>
            <person name="Wanphrut N."/>
            <person name="Wichels A."/>
            <person name="Zech H."/>
            <person name="Simon M."/>
        </authorList>
    </citation>
    <scope>NUCLEOTIDE SEQUENCE [LARGE SCALE GENOMIC DNA]</scope>
    <source>
        <strain evidence="4">DSM 16493 / NCIMB 14021 / DFL 12</strain>
    </source>
</reference>
<feature type="transmembrane region" description="Helical" evidence="1">
    <location>
        <begin position="176"/>
        <end position="195"/>
    </location>
</feature>
<keyword evidence="1" id="KW-0812">Transmembrane</keyword>